<name>A0A443RSH5_9ACAR</name>
<protein>
    <submittedName>
        <fullName evidence="1">Uncharacterized protein</fullName>
    </submittedName>
</protein>
<proteinExistence type="predicted"/>
<dbReference type="AlphaFoldDB" id="A0A443RSH5"/>
<evidence type="ECO:0000313" key="1">
    <source>
        <dbReference type="EMBL" id="RWS18234.1"/>
    </source>
</evidence>
<sequence>MFPSVRIITKLSQSSNMRSCSLEHMMHTLCHFLKLKRLSETVDLTFHTCFDFHSQLVQYLVHQC</sequence>
<reference evidence="1 2" key="1">
    <citation type="journal article" date="2018" name="Gigascience">
        <title>Genomes of trombidid mites reveal novel predicted allergens and laterally-transferred genes associated with secondary metabolism.</title>
        <authorList>
            <person name="Dong X."/>
            <person name="Chaisiri K."/>
            <person name="Xia D."/>
            <person name="Armstrong S.D."/>
            <person name="Fang Y."/>
            <person name="Donnelly M.J."/>
            <person name="Kadowaki T."/>
            <person name="McGarry J.W."/>
            <person name="Darby A.C."/>
            <person name="Makepeace B.L."/>
        </authorList>
    </citation>
    <scope>NUCLEOTIDE SEQUENCE [LARGE SCALE GENOMIC DNA]</scope>
    <source>
        <strain evidence="1">UoL-UT</strain>
    </source>
</reference>
<evidence type="ECO:0000313" key="2">
    <source>
        <dbReference type="Proteomes" id="UP000288716"/>
    </source>
</evidence>
<comment type="caution">
    <text evidence="1">The sequence shown here is derived from an EMBL/GenBank/DDBJ whole genome shotgun (WGS) entry which is preliminary data.</text>
</comment>
<dbReference type="EMBL" id="NCKV01043267">
    <property type="protein sequence ID" value="RWS18234.1"/>
    <property type="molecule type" value="Genomic_DNA"/>
</dbReference>
<dbReference type="VEuPathDB" id="VectorBase:LDEU013806"/>
<organism evidence="1 2">
    <name type="scientific">Leptotrombidium deliense</name>
    <dbReference type="NCBI Taxonomy" id="299467"/>
    <lineage>
        <taxon>Eukaryota</taxon>
        <taxon>Metazoa</taxon>
        <taxon>Ecdysozoa</taxon>
        <taxon>Arthropoda</taxon>
        <taxon>Chelicerata</taxon>
        <taxon>Arachnida</taxon>
        <taxon>Acari</taxon>
        <taxon>Acariformes</taxon>
        <taxon>Trombidiformes</taxon>
        <taxon>Prostigmata</taxon>
        <taxon>Anystina</taxon>
        <taxon>Parasitengona</taxon>
        <taxon>Trombiculoidea</taxon>
        <taxon>Trombiculidae</taxon>
        <taxon>Leptotrombidium</taxon>
    </lineage>
</organism>
<accession>A0A443RSH5</accession>
<gene>
    <name evidence="1" type="ORF">B4U80_05431</name>
</gene>
<dbReference type="Proteomes" id="UP000288716">
    <property type="component" value="Unassembled WGS sequence"/>
</dbReference>
<keyword evidence="2" id="KW-1185">Reference proteome</keyword>